<reference evidence="2" key="1">
    <citation type="submission" date="2021-12" db="EMBL/GenBank/DDBJ databases">
        <authorList>
            <person name="King R."/>
        </authorList>
    </citation>
    <scope>NUCLEOTIDE SEQUENCE</scope>
</reference>
<dbReference type="Proteomes" id="UP001152759">
    <property type="component" value="Chromosome 3"/>
</dbReference>
<gene>
    <name evidence="2" type="ORF">BEMITA_LOCUS5801</name>
</gene>
<feature type="compositionally biased region" description="Polar residues" evidence="1">
    <location>
        <begin position="147"/>
        <end position="166"/>
    </location>
</feature>
<feature type="region of interest" description="Disordered" evidence="1">
    <location>
        <begin position="100"/>
        <end position="166"/>
    </location>
</feature>
<sequence length="189" mass="20387">MSPSGGSLAPKYNLLKPCSLLKHYSPSNTTAPLNTEPPPNHAETSNTAADSNTEVSSNTIASSSVTGGTHITDQLAVVTPHSDFVQPQKDVAIEQLSEIAQPLPRASPRQPFRAKTSKMKKTLFSNGNVVSNRMKKNETDTRVLRNRPNSATSKAPNKSFLSEPTISSMLELSMNVHDLTNDDDEEGEA</sequence>
<dbReference type="AlphaFoldDB" id="A0A9P0F0G8"/>
<accession>A0A9P0F0G8</accession>
<feature type="compositionally biased region" description="Polar residues" evidence="1">
    <location>
        <begin position="42"/>
        <end position="68"/>
    </location>
</feature>
<organism evidence="2 3">
    <name type="scientific">Bemisia tabaci</name>
    <name type="common">Sweetpotato whitefly</name>
    <name type="synonym">Aleurodes tabaci</name>
    <dbReference type="NCBI Taxonomy" id="7038"/>
    <lineage>
        <taxon>Eukaryota</taxon>
        <taxon>Metazoa</taxon>
        <taxon>Ecdysozoa</taxon>
        <taxon>Arthropoda</taxon>
        <taxon>Hexapoda</taxon>
        <taxon>Insecta</taxon>
        <taxon>Pterygota</taxon>
        <taxon>Neoptera</taxon>
        <taxon>Paraneoptera</taxon>
        <taxon>Hemiptera</taxon>
        <taxon>Sternorrhyncha</taxon>
        <taxon>Aleyrodoidea</taxon>
        <taxon>Aleyrodidae</taxon>
        <taxon>Aleyrodinae</taxon>
        <taxon>Bemisia</taxon>
    </lineage>
</organism>
<feature type="region of interest" description="Disordered" evidence="1">
    <location>
        <begin position="23"/>
        <end position="68"/>
    </location>
</feature>
<evidence type="ECO:0000313" key="2">
    <source>
        <dbReference type="EMBL" id="CAH0386725.1"/>
    </source>
</evidence>
<evidence type="ECO:0000256" key="1">
    <source>
        <dbReference type="SAM" id="MobiDB-lite"/>
    </source>
</evidence>
<dbReference type="EMBL" id="OU963864">
    <property type="protein sequence ID" value="CAH0386725.1"/>
    <property type="molecule type" value="Genomic_DNA"/>
</dbReference>
<protein>
    <submittedName>
        <fullName evidence="2">Uncharacterized protein</fullName>
    </submittedName>
</protein>
<name>A0A9P0F0G8_BEMTA</name>
<keyword evidence="3" id="KW-1185">Reference proteome</keyword>
<evidence type="ECO:0000313" key="3">
    <source>
        <dbReference type="Proteomes" id="UP001152759"/>
    </source>
</evidence>
<proteinExistence type="predicted"/>